<keyword evidence="1 3" id="KW-0547">Nucleotide-binding</keyword>
<evidence type="ECO:0000256" key="3">
    <source>
        <dbReference type="PROSITE-ProRule" id="PRU10141"/>
    </source>
</evidence>
<dbReference type="InterPro" id="IPR008271">
    <property type="entry name" value="Ser/Thr_kinase_AS"/>
</dbReference>
<keyword evidence="7" id="KW-1185">Reference proteome</keyword>
<dbReference type="GO" id="GO:0004674">
    <property type="term" value="F:protein serine/threonine kinase activity"/>
    <property type="evidence" value="ECO:0007669"/>
    <property type="project" value="UniProtKB-KW"/>
</dbReference>
<organism evidence="6 7">
    <name type="scientific">Tritrichomonas foetus</name>
    <dbReference type="NCBI Taxonomy" id="1144522"/>
    <lineage>
        <taxon>Eukaryota</taxon>
        <taxon>Metamonada</taxon>
        <taxon>Parabasalia</taxon>
        <taxon>Tritrichomonadida</taxon>
        <taxon>Tritrichomonadidae</taxon>
        <taxon>Tritrichomonas</taxon>
    </lineage>
</organism>
<evidence type="ECO:0000313" key="7">
    <source>
        <dbReference type="Proteomes" id="UP000179807"/>
    </source>
</evidence>
<dbReference type="InterPro" id="IPR011009">
    <property type="entry name" value="Kinase-like_dom_sf"/>
</dbReference>
<dbReference type="EMBL" id="MLAK01000874">
    <property type="protein sequence ID" value="OHT02253.1"/>
    <property type="molecule type" value="Genomic_DNA"/>
</dbReference>
<dbReference type="Proteomes" id="UP000179807">
    <property type="component" value="Unassembled WGS sequence"/>
</dbReference>
<dbReference type="GeneID" id="94842193"/>
<keyword evidence="6" id="KW-0418">Kinase</keyword>
<dbReference type="FunFam" id="1.10.510.10:FF:000571">
    <property type="entry name" value="Maternal embryonic leucine zipper kinase"/>
    <property type="match status" value="1"/>
</dbReference>
<feature type="domain" description="Protein kinase" evidence="5">
    <location>
        <begin position="30"/>
        <end position="280"/>
    </location>
</feature>
<dbReference type="PROSITE" id="PS00108">
    <property type="entry name" value="PROTEIN_KINASE_ST"/>
    <property type="match status" value="1"/>
</dbReference>
<evidence type="ECO:0000256" key="4">
    <source>
        <dbReference type="RuleBase" id="RU000304"/>
    </source>
</evidence>
<dbReference type="SUPFAM" id="SSF56112">
    <property type="entry name" value="Protein kinase-like (PK-like)"/>
    <property type="match status" value="1"/>
</dbReference>
<accession>A0A1J4JYA4</accession>
<gene>
    <name evidence="6" type="ORF">TRFO_30670</name>
</gene>
<dbReference type="Gene3D" id="1.10.510.10">
    <property type="entry name" value="Transferase(Phosphotransferase) domain 1"/>
    <property type="match status" value="1"/>
</dbReference>
<protein>
    <submittedName>
        <fullName evidence="6">CAMK family protein kinase</fullName>
    </submittedName>
</protein>
<dbReference type="VEuPathDB" id="TrichDB:TRFO_30670"/>
<dbReference type="PANTHER" id="PTHR24362:SF309">
    <property type="entry name" value="PROTEIN KINASE DOMAIN-CONTAINING PROTEIN"/>
    <property type="match status" value="1"/>
</dbReference>
<dbReference type="RefSeq" id="XP_068355389.1">
    <property type="nucleotide sequence ID" value="XM_068507489.1"/>
</dbReference>
<comment type="caution">
    <text evidence="6">The sequence shown here is derived from an EMBL/GenBank/DDBJ whole genome shotgun (WGS) entry which is preliminary data.</text>
</comment>
<dbReference type="Pfam" id="PF00069">
    <property type="entry name" value="Pkinase"/>
    <property type="match status" value="1"/>
</dbReference>
<dbReference type="PROSITE" id="PS50011">
    <property type="entry name" value="PROTEIN_KINASE_DOM"/>
    <property type="match status" value="1"/>
</dbReference>
<comment type="similarity">
    <text evidence="4">Belongs to the protein kinase superfamily.</text>
</comment>
<evidence type="ECO:0000259" key="5">
    <source>
        <dbReference type="PROSITE" id="PS50011"/>
    </source>
</evidence>
<dbReference type="OrthoDB" id="328513at2759"/>
<evidence type="ECO:0000256" key="2">
    <source>
        <dbReference type="ARBA" id="ARBA00022840"/>
    </source>
</evidence>
<evidence type="ECO:0000313" key="6">
    <source>
        <dbReference type="EMBL" id="OHT02253.1"/>
    </source>
</evidence>
<keyword evidence="4" id="KW-0723">Serine/threonine-protein kinase</keyword>
<dbReference type="InterPro" id="IPR000719">
    <property type="entry name" value="Prot_kinase_dom"/>
</dbReference>
<reference evidence="6" key="1">
    <citation type="submission" date="2016-10" db="EMBL/GenBank/DDBJ databases">
        <authorList>
            <person name="Benchimol M."/>
            <person name="Almeida L.G."/>
            <person name="Vasconcelos A.T."/>
            <person name="Perreira-Neves A."/>
            <person name="Rosa I.A."/>
            <person name="Tasca T."/>
            <person name="Bogo M.R."/>
            <person name="de Souza W."/>
        </authorList>
    </citation>
    <scope>NUCLEOTIDE SEQUENCE [LARGE SCALE GENOMIC DNA]</scope>
    <source>
        <strain evidence="6">K</strain>
    </source>
</reference>
<dbReference type="PROSITE" id="PS00107">
    <property type="entry name" value="PROTEIN_KINASE_ATP"/>
    <property type="match status" value="1"/>
</dbReference>
<dbReference type="AlphaFoldDB" id="A0A1J4JYA4"/>
<dbReference type="PANTHER" id="PTHR24362">
    <property type="entry name" value="SERINE/THREONINE-PROTEIN KINASE NEK"/>
    <property type="match status" value="1"/>
</dbReference>
<keyword evidence="2 3" id="KW-0067">ATP-binding</keyword>
<dbReference type="SMART" id="SM00220">
    <property type="entry name" value="S_TKc"/>
    <property type="match status" value="1"/>
</dbReference>
<proteinExistence type="inferred from homology"/>
<name>A0A1J4JYA4_9EUKA</name>
<feature type="binding site" evidence="3">
    <location>
        <position position="59"/>
    </location>
    <ligand>
        <name>ATP</name>
        <dbReference type="ChEBI" id="CHEBI:30616"/>
    </ligand>
</feature>
<evidence type="ECO:0000256" key="1">
    <source>
        <dbReference type="ARBA" id="ARBA00022741"/>
    </source>
</evidence>
<sequence>MNRGKKQNVLSEFPPERIECVSKILEEHGFSMMERIGRGGFSIIFRVYSNKYNSEFAAKITNKASTRHKTSNITSQIEENALKQFDHPNIIKLYDSFHEGDLAFLILELCTPASLYSLIKDAPIPSPKLFIYMKQIVSAIQYCHSRGFVHRDIKPQNILIDIYGRSKLADFGMAIPVEKGQKLTDYIGSPQYLPPEMIRKVPYDPYKADIWSLGVTFYEMAMGPIDWPKNIELIVSSIMDGGIVVNTSTPKSVAKMVMAMTNMDPQKRPTIDVISELTIFSKYDIDALLAKSAQAIKKKTSLAIMNQQTQQQQQQQQINISSINSIPNPSYSNLPNRDNDSDWKNISIAQRSTINSQRLVTAQLIISSRPRSKRAVSFNSPT</sequence>
<keyword evidence="6" id="KW-0808">Transferase</keyword>
<dbReference type="InterPro" id="IPR017441">
    <property type="entry name" value="Protein_kinase_ATP_BS"/>
</dbReference>
<dbReference type="GO" id="GO:0005524">
    <property type="term" value="F:ATP binding"/>
    <property type="evidence" value="ECO:0007669"/>
    <property type="project" value="UniProtKB-UniRule"/>
</dbReference>